<comment type="caution">
    <text evidence="1">The sequence shown here is derived from an EMBL/GenBank/DDBJ whole genome shotgun (WGS) entry which is preliminary data.</text>
</comment>
<dbReference type="Proteomes" id="UP001217089">
    <property type="component" value="Unassembled WGS sequence"/>
</dbReference>
<evidence type="ECO:0000313" key="2">
    <source>
        <dbReference type="Proteomes" id="UP001217089"/>
    </source>
</evidence>
<reference evidence="1 2" key="1">
    <citation type="submission" date="2022-12" db="EMBL/GenBank/DDBJ databases">
        <title>Chromosome-level genome of Tegillarca granosa.</title>
        <authorList>
            <person name="Kim J."/>
        </authorList>
    </citation>
    <scope>NUCLEOTIDE SEQUENCE [LARGE SCALE GENOMIC DNA]</scope>
    <source>
        <strain evidence="1">Teg-2019</strain>
        <tissue evidence="1">Adductor muscle</tissue>
    </source>
</reference>
<keyword evidence="2" id="KW-1185">Reference proteome</keyword>
<gene>
    <name evidence="1" type="ORF">KUTeg_007310</name>
</gene>
<sequence length="109" mass="12637">MLHCDGNDTGECKSILLINDIIAPLKFIFEILPYTKIIWSQILPRLKWRHKTSHAAVDKIRKRINSKIATFVLRSGGCYIRYPKSLSRTMQQTLQRFMFSNIKASPSLN</sequence>
<accession>A0ABQ9FFW6</accession>
<protein>
    <submittedName>
        <fullName evidence="1">Uncharacterized protein</fullName>
    </submittedName>
</protein>
<evidence type="ECO:0000313" key="1">
    <source>
        <dbReference type="EMBL" id="KAJ8315160.1"/>
    </source>
</evidence>
<organism evidence="1 2">
    <name type="scientific">Tegillarca granosa</name>
    <name type="common">Malaysian cockle</name>
    <name type="synonym">Anadara granosa</name>
    <dbReference type="NCBI Taxonomy" id="220873"/>
    <lineage>
        <taxon>Eukaryota</taxon>
        <taxon>Metazoa</taxon>
        <taxon>Spiralia</taxon>
        <taxon>Lophotrochozoa</taxon>
        <taxon>Mollusca</taxon>
        <taxon>Bivalvia</taxon>
        <taxon>Autobranchia</taxon>
        <taxon>Pteriomorphia</taxon>
        <taxon>Arcoida</taxon>
        <taxon>Arcoidea</taxon>
        <taxon>Arcidae</taxon>
        <taxon>Tegillarca</taxon>
    </lineage>
</organism>
<dbReference type="EMBL" id="JARBDR010000337">
    <property type="protein sequence ID" value="KAJ8315160.1"/>
    <property type="molecule type" value="Genomic_DNA"/>
</dbReference>
<proteinExistence type="predicted"/>
<name>A0ABQ9FFW6_TEGGR</name>